<organism evidence="1 2">
    <name type="scientific">Sistotremastrum suecicum HHB10207 ss-3</name>
    <dbReference type="NCBI Taxonomy" id="1314776"/>
    <lineage>
        <taxon>Eukaryota</taxon>
        <taxon>Fungi</taxon>
        <taxon>Dikarya</taxon>
        <taxon>Basidiomycota</taxon>
        <taxon>Agaricomycotina</taxon>
        <taxon>Agaricomycetes</taxon>
        <taxon>Sistotremastrales</taxon>
        <taxon>Sistotremastraceae</taxon>
        <taxon>Sistotremastrum</taxon>
    </lineage>
</organism>
<dbReference type="EMBL" id="KV428458">
    <property type="protein sequence ID" value="KZT31796.1"/>
    <property type="molecule type" value="Genomic_DNA"/>
</dbReference>
<evidence type="ECO:0000313" key="1">
    <source>
        <dbReference type="EMBL" id="KZT31796.1"/>
    </source>
</evidence>
<dbReference type="Proteomes" id="UP000076798">
    <property type="component" value="Unassembled WGS sequence"/>
</dbReference>
<gene>
    <name evidence="1" type="ORF">SISSUDRAFT_1067457</name>
</gene>
<sequence length="64" mass="6953">MTLMAAAAVGSSTAPSSHWHLQHIDFPNLSKSLQIGRRVNGKVCGLLGPWDRIHAHIGYESESD</sequence>
<proteinExistence type="predicted"/>
<keyword evidence="2" id="KW-1185">Reference proteome</keyword>
<protein>
    <submittedName>
        <fullName evidence="1">Uncharacterized protein</fullName>
    </submittedName>
</protein>
<dbReference type="AlphaFoldDB" id="A0A165X3V0"/>
<name>A0A165X3V0_9AGAM</name>
<reference evidence="1 2" key="1">
    <citation type="journal article" date="2016" name="Mol. Biol. Evol.">
        <title>Comparative Genomics of Early-Diverging Mushroom-Forming Fungi Provides Insights into the Origins of Lignocellulose Decay Capabilities.</title>
        <authorList>
            <person name="Nagy L.G."/>
            <person name="Riley R."/>
            <person name="Tritt A."/>
            <person name="Adam C."/>
            <person name="Daum C."/>
            <person name="Floudas D."/>
            <person name="Sun H."/>
            <person name="Yadav J.S."/>
            <person name="Pangilinan J."/>
            <person name="Larsson K.H."/>
            <person name="Matsuura K."/>
            <person name="Barry K."/>
            <person name="Labutti K."/>
            <person name="Kuo R."/>
            <person name="Ohm R.A."/>
            <person name="Bhattacharya S.S."/>
            <person name="Shirouzu T."/>
            <person name="Yoshinaga Y."/>
            <person name="Martin F.M."/>
            <person name="Grigoriev I.V."/>
            <person name="Hibbett D.S."/>
        </authorList>
    </citation>
    <scope>NUCLEOTIDE SEQUENCE [LARGE SCALE GENOMIC DNA]</scope>
    <source>
        <strain evidence="1 2">HHB10207 ss-3</strain>
    </source>
</reference>
<accession>A0A165X3V0</accession>
<evidence type="ECO:0000313" key="2">
    <source>
        <dbReference type="Proteomes" id="UP000076798"/>
    </source>
</evidence>